<keyword evidence="3" id="KW-1185">Reference proteome</keyword>
<sequence>MSDTDDPANNDICAKPSCIGLRHTVTAQAELINFLNSRIDDLNRELIETKIPVPRAHTRSWFYHLLIGEMPYNEVWRLSQMEENMSASIKIAHPDIVFVEGPLAAPFGLNLGGFQIQHPENALPSPVSDIEALSPIGLNDLPPDCLARIFEMALFKEGKLVHCNSRLDPYNPPRREDMPLADDAF</sequence>
<proteinExistence type="predicted"/>
<evidence type="ECO:0000256" key="1">
    <source>
        <dbReference type="SAM" id="MobiDB-lite"/>
    </source>
</evidence>
<dbReference type="GeneID" id="41971917"/>
<feature type="region of interest" description="Disordered" evidence="1">
    <location>
        <begin position="166"/>
        <end position="185"/>
    </location>
</feature>
<reference evidence="2 3" key="1">
    <citation type="submission" date="2019-06" db="EMBL/GenBank/DDBJ databases">
        <title>Draft genome sequence of the filamentous fungus Phialemoniopsis curvata isolated from diesel fuel.</title>
        <authorList>
            <person name="Varaljay V.A."/>
            <person name="Lyon W.J."/>
            <person name="Crouch A.L."/>
            <person name="Drake C.E."/>
            <person name="Hollomon J.M."/>
            <person name="Nadeau L.J."/>
            <person name="Nunn H.S."/>
            <person name="Stevenson B.S."/>
            <person name="Bojanowski C.L."/>
            <person name="Crookes-Goodson W.J."/>
        </authorList>
    </citation>
    <scope>NUCLEOTIDE SEQUENCE [LARGE SCALE GENOMIC DNA]</scope>
    <source>
        <strain evidence="2 3">D216</strain>
    </source>
</reference>
<dbReference type="InParanoid" id="A0A507BG14"/>
<accession>A0A507BG14</accession>
<name>A0A507BG14_9PEZI</name>
<dbReference type="RefSeq" id="XP_030997201.1">
    <property type="nucleotide sequence ID" value="XM_031138884.1"/>
</dbReference>
<evidence type="ECO:0000313" key="3">
    <source>
        <dbReference type="Proteomes" id="UP000319257"/>
    </source>
</evidence>
<dbReference type="AlphaFoldDB" id="A0A507BG14"/>
<dbReference type="STRING" id="1093900.A0A507BG14"/>
<dbReference type="EMBL" id="SKBQ01000021">
    <property type="protein sequence ID" value="TPX15490.1"/>
    <property type="molecule type" value="Genomic_DNA"/>
</dbReference>
<protein>
    <submittedName>
        <fullName evidence="2">Uncharacterized protein</fullName>
    </submittedName>
</protein>
<dbReference type="Proteomes" id="UP000319257">
    <property type="component" value="Unassembled WGS sequence"/>
</dbReference>
<gene>
    <name evidence="2" type="ORF">E0L32_004470</name>
</gene>
<evidence type="ECO:0000313" key="2">
    <source>
        <dbReference type="EMBL" id="TPX15490.1"/>
    </source>
</evidence>
<organism evidence="2 3">
    <name type="scientific">Thyridium curvatum</name>
    <dbReference type="NCBI Taxonomy" id="1093900"/>
    <lineage>
        <taxon>Eukaryota</taxon>
        <taxon>Fungi</taxon>
        <taxon>Dikarya</taxon>
        <taxon>Ascomycota</taxon>
        <taxon>Pezizomycotina</taxon>
        <taxon>Sordariomycetes</taxon>
        <taxon>Sordariomycetidae</taxon>
        <taxon>Thyridiales</taxon>
        <taxon>Thyridiaceae</taxon>
        <taxon>Thyridium</taxon>
    </lineage>
</organism>
<comment type="caution">
    <text evidence="2">The sequence shown here is derived from an EMBL/GenBank/DDBJ whole genome shotgun (WGS) entry which is preliminary data.</text>
</comment>